<proteinExistence type="predicted"/>
<evidence type="ECO:0000256" key="1">
    <source>
        <dbReference type="SAM" id="MobiDB-lite"/>
    </source>
</evidence>
<feature type="chain" id="PRO_5040180151" evidence="2">
    <location>
        <begin position="25"/>
        <end position="118"/>
    </location>
</feature>
<gene>
    <name evidence="3" type="ORF">PLEPLA_LOCUS48361</name>
</gene>
<sequence>MNEVAFRGRTFILLLLSLCSLNAAHTVATLSKLCWPEAEPQSDPQSAERNSRPSPLNRRVSESSTPVKEKTLPPSGQDAAAAYIELTLPLSFFYNRLYSNRGLFNIVQAKDPQTGGEM</sequence>
<feature type="compositionally biased region" description="Polar residues" evidence="1">
    <location>
        <begin position="42"/>
        <end position="54"/>
    </location>
</feature>
<name>A0A9N7W525_PLEPL</name>
<reference evidence="3" key="1">
    <citation type="submission" date="2020-03" db="EMBL/GenBank/DDBJ databases">
        <authorList>
            <person name="Weist P."/>
        </authorList>
    </citation>
    <scope>NUCLEOTIDE SEQUENCE</scope>
</reference>
<organism evidence="3 4">
    <name type="scientific">Pleuronectes platessa</name>
    <name type="common">European plaice</name>
    <dbReference type="NCBI Taxonomy" id="8262"/>
    <lineage>
        <taxon>Eukaryota</taxon>
        <taxon>Metazoa</taxon>
        <taxon>Chordata</taxon>
        <taxon>Craniata</taxon>
        <taxon>Vertebrata</taxon>
        <taxon>Euteleostomi</taxon>
        <taxon>Actinopterygii</taxon>
        <taxon>Neopterygii</taxon>
        <taxon>Teleostei</taxon>
        <taxon>Neoteleostei</taxon>
        <taxon>Acanthomorphata</taxon>
        <taxon>Carangaria</taxon>
        <taxon>Pleuronectiformes</taxon>
        <taxon>Pleuronectoidei</taxon>
        <taxon>Pleuronectidae</taxon>
        <taxon>Pleuronectes</taxon>
    </lineage>
</organism>
<evidence type="ECO:0000313" key="4">
    <source>
        <dbReference type="Proteomes" id="UP001153269"/>
    </source>
</evidence>
<accession>A0A9N7W525</accession>
<feature type="signal peptide" evidence="2">
    <location>
        <begin position="1"/>
        <end position="24"/>
    </location>
</feature>
<protein>
    <submittedName>
        <fullName evidence="3">Uncharacterized protein</fullName>
    </submittedName>
</protein>
<dbReference type="Proteomes" id="UP001153269">
    <property type="component" value="Unassembled WGS sequence"/>
</dbReference>
<comment type="caution">
    <text evidence="3">The sequence shown here is derived from an EMBL/GenBank/DDBJ whole genome shotgun (WGS) entry which is preliminary data.</text>
</comment>
<keyword evidence="4" id="KW-1185">Reference proteome</keyword>
<evidence type="ECO:0000256" key="2">
    <source>
        <dbReference type="SAM" id="SignalP"/>
    </source>
</evidence>
<feature type="region of interest" description="Disordered" evidence="1">
    <location>
        <begin position="37"/>
        <end position="75"/>
    </location>
</feature>
<evidence type="ECO:0000313" key="3">
    <source>
        <dbReference type="EMBL" id="CAB1460510.1"/>
    </source>
</evidence>
<dbReference type="AlphaFoldDB" id="A0A9N7W525"/>
<dbReference type="EMBL" id="CADEAL010004481">
    <property type="protein sequence ID" value="CAB1460510.1"/>
    <property type="molecule type" value="Genomic_DNA"/>
</dbReference>
<keyword evidence="2" id="KW-0732">Signal</keyword>